<sequence length="81" mass="9354">MQPHVQMIPPPPAQQQEKIMTKPVHLIPGMCTPLQIVKFTKLIRTRDRKALIEVISLAMFYHAQTTLFMISMLTSSQHEKQ</sequence>
<evidence type="ECO:0000256" key="1">
    <source>
        <dbReference type="SAM" id="Phobius"/>
    </source>
</evidence>
<keyword evidence="1" id="KW-0472">Membrane</keyword>
<feature type="transmembrane region" description="Helical" evidence="1">
    <location>
        <begin position="50"/>
        <end position="73"/>
    </location>
</feature>
<keyword evidence="1" id="KW-1133">Transmembrane helix</keyword>
<proteinExistence type="predicted"/>
<reference evidence="2" key="1">
    <citation type="submission" date="2018-02" db="EMBL/GenBank/DDBJ databases">
        <title>Rhizophora mucronata_Transcriptome.</title>
        <authorList>
            <person name="Meera S.P."/>
            <person name="Sreeshan A."/>
            <person name="Augustine A."/>
        </authorList>
    </citation>
    <scope>NUCLEOTIDE SEQUENCE</scope>
    <source>
        <tissue evidence="2">Leaf</tissue>
    </source>
</reference>
<accession>A0A2P2PK81</accession>
<dbReference type="EMBL" id="GGEC01074653">
    <property type="protein sequence ID" value="MBX55137.1"/>
    <property type="molecule type" value="Transcribed_RNA"/>
</dbReference>
<evidence type="ECO:0000313" key="2">
    <source>
        <dbReference type="EMBL" id="MBX55137.1"/>
    </source>
</evidence>
<keyword evidence="1" id="KW-0812">Transmembrane</keyword>
<protein>
    <submittedName>
        <fullName evidence="2">Uncharacterized protein</fullName>
    </submittedName>
</protein>
<dbReference type="AlphaFoldDB" id="A0A2P2PK81"/>
<name>A0A2P2PK81_RHIMU</name>
<organism evidence="2">
    <name type="scientific">Rhizophora mucronata</name>
    <name type="common">Asiatic mangrove</name>
    <dbReference type="NCBI Taxonomy" id="61149"/>
    <lineage>
        <taxon>Eukaryota</taxon>
        <taxon>Viridiplantae</taxon>
        <taxon>Streptophyta</taxon>
        <taxon>Embryophyta</taxon>
        <taxon>Tracheophyta</taxon>
        <taxon>Spermatophyta</taxon>
        <taxon>Magnoliopsida</taxon>
        <taxon>eudicotyledons</taxon>
        <taxon>Gunneridae</taxon>
        <taxon>Pentapetalae</taxon>
        <taxon>rosids</taxon>
        <taxon>fabids</taxon>
        <taxon>Malpighiales</taxon>
        <taxon>Rhizophoraceae</taxon>
        <taxon>Rhizophora</taxon>
    </lineage>
</organism>